<feature type="signal peptide" evidence="2">
    <location>
        <begin position="1"/>
        <end position="24"/>
    </location>
</feature>
<proteinExistence type="predicted"/>
<feature type="chain" id="PRO_5047300806" description="Secreted protein" evidence="2">
    <location>
        <begin position="25"/>
        <end position="309"/>
    </location>
</feature>
<reference evidence="3 4" key="1">
    <citation type="submission" date="2024-06" db="EMBL/GenBank/DDBJ databases">
        <title>Brevundimonas sp. C11.</title>
        <authorList>
            <person name="Maltman C."/>
        </authorList>
    </citation>
    <scope>NUCLEOTIDE SEQUENCE [LARGE SCALE GENOMIC DNA]</scope>
    <source>
        <strain evidence="3 4">C11</strain>
    </source>
</reference>
<feature type="region of interest" description="Disordered" evidence="1">
    <location>
        <begin position="27"/>
        <end position="59"/>
    </location>
</feature>
<evidence type="ECO:0000313" key="3">
    <source>
        <dbReference type="EMBL" id="MEQ7156078.1"/>
    </source>
</evidence>
<keyword evidence="2" id="KW-0732">Signal</keyword>
<dbReference type="EMBL" id="JBEGDD010000011">
    <property type="protein sequence ID" value="MEQ7156078.1"/>
    <property type="molecule type" value="Genomic_DNA"/>
</dbReference>
<accession>A0ABV1NR02</accession>
<evidence type="ECO:0000256" key="1">
    <source>
        <dbReference type="SAM" id="MobiDB-lite"/>
    </source>
</evidence>
<evidence type="ECO:0000256" key="2">
    <source>
        <dbReference type="SAM" id="SignalP"/>
    </source>
</evidence>
<evidence type="ECO:0000313" key="4">
    <source>
        <dbReference type="Proteomes" id="UP001445732"/>
    </source>
</evidence>
<evidence type="ECO:0008006" key="5">
    <source>
        <dbReference type="Google" id="ProtNLM"/>
    </source>
</evidence>
<dbReference type="RefSeq" id="WP_349685231.1">
    <property type="nucleotide sequence ID" value="NZ_JBEGDD010000011.1"/>
</dbReference>
<organism evidence="3 4">
    <name type="scientific">Brevundimonas aurifodinae</name>
    <dbReference type="NCBI Taxonomy" id="1508312"/>
    <lineage>
        <taxon>Bacteria</taxon>
        <taxon>Pseudomonadati</taxon>
        <taxon>Pseudomonadota</taxon>
        <taxon>Alphaproteobacteria</taxon>
        <taxon>Caulobacterales</taxon>
        <taxon>Caulobacteraceae</taxon>
        <taxon>Brevundimonas</taxon>
    </lineage>
</organism>
<dbReference type="SUPFAM" id="SSF101898">
    <property type="entry name" value="NHL repeat"/>
    <property type="match status" value="1"/>
</dbReference>
<protein>
    <recommendedName>
        <fullName evidence="5">Secreted protein</fullName>
    </recommendedName>
</protein>
<keyword evidence="4" id="KW-1185">Reference proteome</keyword>
<gene>
    <name evidence="3" type="ORF">ABN401_12720</name>
</gene>
<sequence>MLRRFLAGMALATLALDCSTAALAQERPSVAEPAEARAIPPLADYPKREERPLPQPPYPPTFASVEMRRYADIREAGQGAAAAGDDFYAVVNTRLGRYAKADGAKLAEWAGDPTLFVHLNACLVHEARLMCAHSNFPHVPMVSSIEVFDPETLEHLDSVSLGHQIGSLTWIDFKDGAWWALFAHYDGRGGEDGRDHRHTTLVRFDDQWRRTESWVFPPSVLERFAPTSSSGGGWGDDGLLYVSGHDAPELYVLALPEAGSVLRHVATVNVGIEGQGWAWDRTADREIWGISRQGRSVVQIHVPPLPLQP</sequence>
<comment type="caution">
    <text evidence="3">The sequence shown here is derived from an EMBL/GenBank/DDBJ whole genome shotgun (WGS) entry which is preliminary data.</text>
</comment>
<name>A0ABV1NR02_9CAUL</name>
<dbReference type="Proteomes" id="UP001445732">
    <property type="component" value="Unassembled WGS sequence"/>
</dbReference>